<reference evidence="3" key="1">
    <citation type="submission" date="2012-12" db="EMBL/GenBank/DDBJ databases">
        <authorList>
            <person name="Hellsten U."/>
            <person name="Grimwood J."/>
            <person name="Chapman J.A."/>
            <person name="Shapiro H."/>
            <person name="Aerts A."/>
            <person name="Otillar R.P."/>
            <person name="Terry A.Y."/>
            <person name="Boore J.L."/>
            <person name="Simakov O."/>
            <person name="Marletaz F."/>
            <person name="Cho S.-J."/>
            <person name="Edsinger-Gonzales E."/>
            <person name="Havlak P."/>
            <person name="Kuo D.-H."/>
            <person name="Larsson T."/>
            <person name="Lv J."/>
            <person name="Arendt D."/>
            <person name="Savage R."/>
            <person name="Osoegawa K."/>
            <person name="de Jong P."/>
            <person name="Lindberg D.R."/>
            <person name="Seaver E.C."/>
            <person name="Weisblat D.A."/>
            <person name="Putnam N.H."/>
            <person name="Grigoriev I.V."/>
            <person name="Rokhsar D.S."/>
        </authorList>
    </citation>
    <scope>NUCLEOTIDE SEQUENCE</scope>
    <source>
        <strain evidence="3">I ESC-2004</strain>
    </source>
</reference>
<sequence>MKDAEFVAMLGTNVGAMWGMHVAATLGTGPVANLGADAVDMQGTAYAAMLGTAKKRQRFLNRNIPDCVLTSQHDPHCIRPADDALCLEGKPYVDSDYDPCEFRGIPVHALHQTSPRDAVLVQKSGKAEITCSTGGGKGTLGHGAHVQYGSNARPCQHHYESPAFS</sequence>
<evidence type="ECO:0000313" key="3">
    <source>
        <dbReference type="Proteomes" id="UP000014760"/>
    </source>
</evidence>
<gene>
    <name evidence="1" type="ORF">CAPTEDRAFT_187141</name>
</gene>
<dbReference type="HOGENOM" id="CLU_1612384_0_0_1"/>
<dbReference type="Proteomes" id="UP000014760">
    <property type="component" value="Unassembled WGS sequence"/>
</dbReference>
<dbReference type="EMBL" id="AMQN01034613">
    <property type="status" value="NOT_ANNOTATED_CDS"/>
    <property type="molecule type" value="Genomic_DNA"/>
</dbReference>
<evidence type="ECO:0000313" key="1">
    <source>
        <dbReference type="EMBL" id="ELT87010.1"/>
    </source>
</evidence>
<keyword evidence="3" id="KW-1185">Reference proteome</keyword>
<reference evidence="2" key="3">
    <citation type="submission" date="2015-06" db="UniProtKB">
        <authorList>
            <consortium name="EnsemblMetazoa"/>
        </authorList>
    </citation>
    <scope>IDENTIFICATION</scope>
</reference>
<protein>
    <submittedName>
        <fullName evidence="1 2">Uncharacterized protein</fullName>
    </submittedName>
</protein>
<evidence type="ECO:0000313" key="2">
    <source>
        <dbReference type="EnsemblMetazoa" id="CapteP187141"/>
    </source>
</evidence>
<dbReference type="AlphaFoldDB" id="R7T6M1"/>
<dbReference type="EnsemblMetazoa" id="CapteT187141">
    <property type="protein sequence ID" value="CapteP187141"/>
    <property type="gene ID" value="CapteG187141"/>
</dbReference>
<organism evidence="1">
    <name type="scientific">Capitella teleta</name>
    <name type="common">Polychaete worm</name>
    <dbReference type="NCBI Taxonomy" id="283909"/>
    <lineage>
        <taxon>Eukaryota</taxon>
        <taxon>Metazoa</taxon>
        <taxon>Spiralia</taxon>
        <taxon>Lophotrochozoa</taxon>
        <taxon>Annelida</taxon>
        <taxon>Polychaeta</taxon>
        <taxon>Sedentaria</taxon>
        <taxon>Scolecida</taxon>
        <taxon>Capitellidae</taxon>
        <taxon>Capitella</taxon>
    </lineage>
</organism>
<proteinExistence type="predicted"/>
<reference evidence="1 3" key="2">
    <citation type="journal article" date="2013" name="Nature">
        <title>Insights into bilaterian evolution from three spiralian genomes.</title>
        <authorList>
            <person name="Simakov O."/>
            <person name="Marletaz F."/>
            <person name="Cho S.J."/>
            <person name="Edsinger-Gonzales E."/>
            <person name="Havlak P."/>
            <person name="Hellsten U."/>
            <person name="Kuo D.H."/>
            <person name="Larsson T."/>
            <person name="Lv J."/>
            <person name="Arendt D."/>
            <person name="Savage R."/>
            <person name="Osoegawa K."/>
            <person name="de Jong P."/>
            <person name="Grimwood J."/>
            <person name="Chapman J.A."/>
            <person name="Shapiro H."/>
            <person name="Aerts A."/>
            <person name="Otillar R.P."/>
            <person name="Terry A.Y."/>
            <person name="Boore J.L."/>
            <person name="Grigoriev I.V."/>
            <person name="Lindberg D.R."/>
            <person name="Seaver E.C."/>
            <person name="Weisblat D.A."/>
            <person name="Putnam N.H."/>
            <person name="Rokhsar D.S."/>
        </authorList>
    </citation>
    <scope>NUCLEOTIDE SEQUENCE</scope>
    <source>
        <strain evidence="1 3">I ESC-2004</strain>
    </source>
</reference>
<name>R7T6M1_CAPTE</name>
<accession>R7T6M1</accession>
<dbReference type="EMBL" id="KB312559">
    <property type="protein sequence ID" value="ELT87010.1"/>
    <property type="molecule type" value="Genomic_DNA"/>
</dbReference>